<organism evidence="1 2">
    <name type="scientific">Taibaiella chishuiensis</name>
    <dbReference type="NCBI Taxonomy" id="1434707"/>
    <lineage>
        <taxon>Bacteria</taxon>
        <taxon>Pseudomonadati</taxon>
        <taxon>Bacteroidota</taxon>
        <taxon>Chitinophagia</taxon>
        <taxon>Chitinophagales</taxon>
        <taxon>Chitinophagaceae</taxon>
        <taxon>Taibaiella</taxon>
    </lineage>
</organism>
<keyword evidence="2" id="KW-1185">Reference proteome</keyword>
<dbReference type="AlphaFoldDB" id="A0A2P8DCK0"/>
<dbReference type="EMBL" id="PYGD01000001">
    <property type="protein sequence ID" value="PSK94907.1"/>
    <property type="molecule type" value="Genomic_DNA"/>
</dbReference>
<evidence type="ECO:0000313" key="2">
    <source>
        <dbReference type="Proteomes" id="UP000240572"/>
    </source>
</evidence>
<accession>A0A2P8DCK0</accession>
<name>A0A2P8DCK0_9BACT</name>
<evidence type="ECO:0000313" key="1">
    <source>
        <dbReference type="EMBL" id="PSK94907.1"/>
    </source>
</evidence>
<gene>
    <name evidence="1" type="ORF">B0I18_1011070</name>
</gene>
<sequence>MRISPDWGDFRVPGIPARHILHVQKRFIAYFCAPFELF</sequence>
<reference evidence="1 2" key="1">
    <citation type="submission" date="2018-03" db="EMBL/GenBank/DDBJ databases">
        <title>Genomic Encyclopedia of Type Strains, Phase III (KMG-III): the genomes of soil and plant-associated and newly described type strains.</title>
        <authorList>
            <person name="Whitman W."/>
        </authorList>
    </citation>
    <scope>NUCLEOTIDE SEQUENCE [LARGE SCALE GENOMIC DNA]</scope>
    <source>
        <strain evidence="1 2">CGMCC 1.12700</strain>
    </source>
</reference>
<proteinExistence type="predicted"/>
<dbReference type="Proteomes" id="UP000240572">
    <property type="component" value="Unassembled WGS sequence"/>
</dbReference>
<comment type="caution">
    <text evidence="1">The sequence shown here is derived from an EMBL/GenBank/DDBJ whole genome shotgun (WGS) entry which is preliminary data.</text>
</comment>
<protein>
    <submittedName>
        <fullName evidence="1">Uncharacterized protein</fullName>
    </submittedName>
</protein>